<dbReference type="SUPFAM" id="SSF52540">
    <property type="entry name" value="P-loop containing nucleoside triphosphate hydrolases"/>
    <property type="match status" value="1"/>
</dbReference>
<feature type="domain" description="UvrD-like helicase ATP-binding" evidence="12">
    <location>
        <begin position="3"/>
        <end position="317"/>
    </location>
</feature>
<dbReference type="PROSITE" id="PS51198">
    <property type="entry name" value="UVRD_HELICASE_ATP_BIND"/>
    <property type="match status" value="1"/>
</dbReference>
<evidence type="ECO:0000259" key="13">
    <source>
        <dbReference type="PROSITE" id="PS51217"/>
    </source>
</evidence>
<comment type="similarity">
    <text evidence="1">Belongs to the helicase family. UvrD subfamily.</text>
</comment>
<evidence type="ECO:0000256" key="10">
    <source>
        <dbReference type="ARBA" id="ARBA00048988"/>
    </source>
</evidence>
<dbReference type="GO" id="GO:0016887">
    <property type="term" value="F:ATP hydrolysis activity"/>
    <property type="evidence" value="ECO:0007669"/>
    <property type="project" value="RHEA"/>
</dbReference>
<evidence type="ECO:0000256" key="4">
    <source>
        <dbReference type="ARBA" id="ARBA00022806"/>
    </source>
</evidence>
<dbReference type="GO" id="GO:0000725">
    <property type="term" value="P:recombinational repair"/>
    <property type="evidence" value="ECO:0007669"/>
    <property type="project" value="TreeGrafter"/>
</dbReference>
<organism evidence="14 15">
    <name type="scientific">Halanaerobium saccharolyticum</name>
    <dbReference type="NCBI Taxonomy" id="43595"/>
    <lineage>
        <taxon>Bacteria</taxon>
        <taxon>Bacillati</taxon>
        <taxon>Bacillota</taxon>
        <taxon>Clostridia</taxon>
        <taxon>Halanaerobiales</taxon>
        <taxon>Halanaerobiaceae</taxon>
        <taxon>Halanaerobium</taxon>
    </lineage>
</organism>
<evidence type="ECO:0000256" key="9">
    <source>
        <dbReference type="ARBA" id="ARBA00034808"/>
    </source>
</evidence>
<dbReference type="PROSITE" id="PS51217">
    <property type="entry name" value="UVRD_HELICASE_CTER"/>
    <property type="match status" value="1"/>
</dbReference>
<keyword evidence="5 11" id="KW-0067">ATP-binding</keyword>
<feature type="binding site" evidence="11">
    <location>
        <begin position="24"/>
        <end position="31"/>
    </location>
    <ligand>
        <name>ATP</name>
        <dbReference type="ChEBI" id="CHEBI:30616"/>
    </ligand>
</feature>
<evidence type="ECO:0000256" key="5">
    <source>
        <dbReference type="ARBA" id="ARBA00022840"/>
    </source>
</evidence>
<evidence type="ECO:0000256" key="1">
    <source>
        <dbReference type="ARBA" id="ARBA00009922"/>
    </source>
</evidence>
<sequence>MDFKPRPGQKEVLEYRGGQLAVPAVPGAGKTTVLAHLAAELIASELDNDQKILIVTYMNSAVANFRKRIGDFLAEKGLPRSRGYSVKTLHSLALGIIKEKPEARLINQDFELIESGRRYRWIKDLCRKWAGENSNLLQQFFNLEKNSYQFDKYLKKWKEDDFPAYVASMISYFKLKLLEGEELKNMVKYSSLKSANILTPAAEIFAEYEFRMAQAGLLDFDDLVQQSLKLLKEDSKFTERIAAQYAFVFEDEAQDSNQAQEEMLYLLAGKNNNLVRVGDSNQAITGTFTLSDPDIFRSYCRREDVEVETMAVSSRSTREIIDLANYLVDWSQEEFSEREIDPLEEKYIEPTAADDPSPNPEVEGYRIGSRSFKDWKTEKKFIARQALRKARENNKQTTAVLMPTGWQLEEIAREINALGGEFQLAGSSSRDAFLTELEVILKFLTSPASADNLKLLFTEVFGREEEELNQLLEEALAAKENQELIFPLSGLNRDNFELEFRKKDAFDQFFKSLTQVQGWLEASMELPPDELVLFLAERIELTGKKLALAQNLALEFGRLLKENPAWRLDQLTAELPEIRDRIRQFAETLTEMEGFEAKPDQVTLSTLHKAKGMEWDTVFIGSLTSSHFQHDSDDYFMGEKFYLNEEIKNPKASARAELEFILNEKKERNADHKARQELIAERVRLLYVGITRARINLFLSTHQKRGKWDKDPAFIFTSLEKFISEKKEEFQSGNYKREEKINGSQ</sequence>
<keyword evidence="3 11" id="KW-0378">Hydrolase</keyword>
<dbReference type="EC" id="5.6.2.4" evidence="9"/>
<dbReference type="Pfam" id="PF00580">
    <property type="entry name" value="UvrD-helicase"/>
    <property type="match status" value="1"/>
</dbReference>
<keyword evidence="7" id="KW-0413">Isomerase</keyword>
<dbReference type="Gene3D" id="1.10.10.160">
    <property type="match status" value="1"/>
</dbReference>
<dbReference type="PANTHER" id="PTHR11070:SF2">
    <property type="entry name" value="ATP-DEPENDENT DNA HELICASE SRS2"/>
    <property type="match status" value="1"/>
</dbReference>
<feature type="domain" description="UvrD-like helicase C-terminal" evidence="13">
    <location>
        <begin position="318"/>
        <end position="612"/>
    </location>
</feature>
<dbReference type="GO" id="GO:0003677">
    <property type="term" value="F:DNA binding"/>
    <property type="evidence" value="ECO:0007669"/>
    <property type="project" value="UniProtKB-KW"/>
</dbReference>
<evidence type="ECO:0000313" key="15">
    <source>
        <dbReference type="Proteomes" id="UP000294697"/>
    </source>
</evidence>
<dbReference type="OrthoDB" id="9765670at2"/>
<evidence type="ECO:0000256" key="2">
    <source>
        <dbReference type="ARBA" id="ARBA00022741"/>
    </source>
</evidence>
<dbReference type="InterPro" id="IPR000212">
    <property type="entry name" value="DNA_helicase_UvrD/REP"/>
</dbReference>
<dbReference type="InterPro" id="IPR027417">
    <property type="entry name" value="P-loop_NTPase"/>
</dbReference>
<keyword evidence="2 11" id="KW-0547">Nucleotide-binding</keyword>
<evidence type="ECO:0000256" key="6">
    <source>
        <dbReference type="ARBA" id="ARBA00023125"/>
    </source>
</evidence>
<dbReference type="Gene3D" id="3.40.50.300">
    <property type="entry name" value="P-loop containing nucleotide triphosphate hydrolases"/>
    <property type="match status" value="3"/>
</dbReference>
<dbReference type="Pfam" id="PF13361">
    <property type="entry name" value="UvrD_C"/>
    <property type="match status" value="1"/>
</dbReference>
<evidence type="ECO:0000259" key="12">
    <source>
        <dbReference type="PROSITE" id="PS51198"/>
    </source>
</evidence>
<comment type="catalytic activity">
    <reaction evidence="10">
        <text>ATP + H2O = ADP + phosphate + H(+)</text>
        <dbReference type="Rhea" id="RHEA:13065"/>
        <dbReference type="ChEBI" id="CHEBI:15377"/>
        <dbReference type="ChEBI" id="CHEBI:15378"/>
        <dbReference type="ChEBI" id="CHEBI:30616"/>
        <dbReference type="ChEBI" id="CHEBI:43474"/>
        <dbReference type="ChEBI" id="CHEBI:456216"/>
        <dbReference type="EC" id="5.6.2.4"/>
    </reaction>
</comment>
<evidence type="ECO:0000256" key="8">
    <source>
        <dbReference type="ARBA" id="ARBA00034617"/>
    </source>
</evidence>
<evidence type="ECO:0000256" key="3">
    <source>
        <dbReference type="ARBA" id="ARBA00022801"/>
    </source>
</evidence>
<evidence type="ECO:0000256" key="7">
    <source>
        <dbReference type="ARBA" id="ARBA00023235"/>
    </source>
</evidence>
<evidence type="ECO:0000256" key="11">
    <source>
        <dbReference type="PROSITE-ProRule" id="PRU00560"/>
    </source>
</evidence>
<dbReference type="EMBL" id="SODA01000018">
    <property type="protein sequence ID" value="TDW01886.1"/>
    <property type="molecule type" value="Genomic_DNA"/>
</dbReference>
<dbReference type="Proteomes" id="UP000294697">
    <property type="component" value="Unassembled WGS sequence"/>
</dbReference>
<dbReference type="InterPro" id="IPR014017">
    <property type="entry name" value="DNA_helicase_UvrD-like_C"/>
</dbReference>
<gene>
    <name evidence="14" type="ORF">C8C77_11842</name>
</gene>
<protein>
    <recommendedName>
        <fullName evidence="9">DNA 3'-5' helicase</fullName>
        <ecNumber evidence="9">5.6.2.4</ecNumber>
    </recommendedName>
</protein>
<dbReference type="GO" id="GO:0005524">
    <property type="term" value="F:ATP binding"/>
    <property type="evidence" value="ECO:0007669"/>
    <property type="project" value="UniProtKB-UniRule"/>
</dbReference>
<dbReference type="PANTHER" id="PTHR11070">
    <property type="entry name" value="UVRD / RECB / PCRA DNA HELICASE FAMILY MEMBER"/>
    <property type="match status" value="1"/>
</dbReference>
<dbReference type="GO" id="GO:0005829">
    <property type="term" value="C:cytosol"/>
    <property type="evidence" value="ECO:0007669"/>
    <property type="project" value="TreeGrafter"/>
</dbReference>
<keyword evidence="6" id="KW-0238">DNA-binding</keyword>
<dbReference type="AlphaFoldDB" id="A0A4R7YZT6"/>
<dbReference type="InterPro" id="IPR014016">
    <property type="entry name" value="UvrD-like_ATP-bd"/>
</dbReference>
<name>A0A4R7YZT6_9FIRM</name>
<accession>A0A4R7YZT6</accession>
<reference evidence="14 15" key="1">
    <citation type="submission" date="2019-03" db="EMBL/GenBank/DDBJ databases">
        <title>Subsurface microbial communities from deep shales in Ohio and West Virginia, USA.</title>
        <authorList>
            <person name="Wrighton K."/>
        </authorList>
    </citation>
    <scope>NUCLEOTIDE SEQUENCE [LARGE SCALE GENOMIC DNA]</scope>
    <source>
        <strain evidence="14 15">MSL9.2</strain>
    </source>
</reference>
<comment type="catalytic activity">
    <reaction evidence="8">
        <text>Couples ATP hydrolysis with the unwinding of duplex DNA by translocating in the 3'-5' direction.</text>
        <dbReference type="EC" id="5.6.2.4"/>
    </reaction>
</comment>
<dbReference type="GO" id="GO:0043138">
    <property type="term" value="F:3'-5' DNA helicase activity"/>
    <property type="evidence" value="ECO:0007669"/>
    <property type="project" value="UniProtKB-EC"/>
</dbReference>
<proteinExistence type="inferred from homology"/>
<keyword evidence="4 11" id="KW-0347">Helicase</keyword>
<evidence type="ECO:0000313" key="14">
    <source>
        <dbReference type="EMBL" id="TDW01886.1"/>
    </source>
</evidence>
<dbReference type="GO" id="GO:0033202">
    <property type="term" value="C:DNA helicase complex"/>
    <property type="evidence" value="ECO:0007669"/>
    <property type="project" value="TreeGrafter"/>
</dbReference>
<dbReference type="InterPro" id="IPR013986">
    <property type="entry name" value="DExx_box_DNA_helicase_dom_sf"/>
</dbReference>
<comment type="caution">
    <text evidence="14">The sequence shown here is derived from an EMBL/GenBank/DDBJ whole genome shotgun (WGS) entry which is preliminary data.</text>
</comment>
<dbReference type="RefSeq" id="WP_111572685.1">
    <property type="nucleotide sequence ID" value="NZ_QLME01000017.1"/>
</dbReference>